<dbReference type="KEGG" id="dmm:dnm_025930"/>
<dbReference type="AlphaFoldDB" id="A0A975BIY8"/>
<evidence type="ECO:0000313" key="2">
    <source>
        <dbReference type="Proteomes" id="UP000663722"/>
    </source>
</evidence>
<keyword evidence="2" id="KW-1185">Reference proteome</keyword>
<protein>
    <submittedName>
        <fullName evidence="1">Uncharacterized protein</fullName>
    </submittedName>
</protein>
<sequence>MIPNSYETRSANFFEIIIRWLEIEFISYGCSVTNKGLRGFQTFSDILYTKIDLVR</sequence>
<gene>
    <name evidence="1" type="ORF">dnm_025930</name>
</gene>
<dbReference type="EMBL" id="CP061800">
    <property type="protein sequence ID" value="QTA86569.1"/>
    <property type="molecule type" value="Genomic_DNA"/>
</dbReference>
<organism evidence="1 2">
    <name type="scientific">Desulfonema magnum</name>
    <dbReference type="NCBI Taxonomy" id="45655"/>
    <lineage>
        <taxon>Bacteria</taxon>
        <taxon>Pseudomonadati</taxon>
        <taxon>Thermodesulfobacteriota</taxon>
        <taxon>Desulfobacteria</taxon>
        <taxon>Desulfobacterales</taxon>
        <taxon>Desulfococcaceae</taxon>
        <taxon>Desulfonema</taxon>
    </lineage>
</organism>
<accession>A0A975BIY8</accession>
<reference evidence="1" key="1">
    <citation type="journal article" date="2021" name="Microb. Physiol.">
        <title>Proteogenomic Insights into the Physiology of Marine, Sulfate-Reducing, Filamentous Desulfonema limicola and Desulfonema magnum.</title>
        <authorList>
            <person name="Schnaars V."/>
            <person name="Wohlbrand L."/>
            <person name="Scheve S."/>
            <person name="Hinrichs C."/>
            <person name="Reinhardt R."/>
            <person name="Rabus R."/>
        </authorList>
    </citation>
    <scope>NUCLEOTIDE SEQUENCE</scope>
    <source>
        <strain evidence="1">4be13</strain>
    </source>
</reference>
<dbReference type="Proteomes" id="UP000663722">
    <property type="component" value="Chromosome"/>
</dbReference>
<evidence type="ECO:0000313" key="1">
    <source>
        <dbReference type="EMBL" id="QTA86569.1"/>
    </source>
</evidence>
<name>A0A975BIY8_9BACT</name>
<proteinExistence type="predicted"/>